<dbReference type="EMBL" id="CAJNOQ010026528">
    <property type="protein sequence ID" value="CAF1546469.1"/>
    <property type="molecule type" value="Genomic_DNA"/>
</dbReference>
<feature type="non-terminal residue" evidence="3">
    <location>
        <position position="321"/>
    </location>
</feature>
<organism evidence="3 6">
    <name type="scientific">Didymodactylos carnosus</name>
    <dbReference type="NCBI Taxonomy" id="1234261"/>
    <lineage>
        <taxon>Eukaryota</taxon>
        <taxon>Metazoa</taxon>
        <taxon>Spiralia</taxon>
        <taxon>Gnathifera</taxon>
        <taxon>Rotifera</taxon>
        <taxon>Eurotatoria</taxon>
        <taxon>Bdelloidea</taxon>
        <taxon>Philodinida</taxon>
        <taxon>Philodinidae</taxon>
        <taxon>Didymodactylos</taxon>
    </lineage>
</organism>
<keyword evidence="6" id="KW-1185">Reference proteome</keyword>
<reference evidence="3" key="1">
    <citation type="submission" date="2021-02" db="EMBL/GenBank/DDBJ databases">
        <authorList>
            <person name="Nowell W R."/>
        </authorList>
    </citation>
    <scope>NUCLEOTIDE SEQUENCE</scope>
</reference>
<dbReference type="EMBL" id="CAJNOK010034836">
    <property type="protein sequence ID" value="CAF1507889.1"/>
    <property type="molecule type" value="Genomic_DNA"/>
</dbReference>
<dbReference type="GO" id="GO:0015074">
    <property type="term" value="P:DNA integration"/>
    <property type="evidence" value="ECO:0007669"/>
    <property type="project" value="InterPro"/>
</dbReference>
<evidence type="ECO:0000313" key="5">
    <source>
        <dbReference type="EMBL" id="CAF4407271.1"/>
    </source>
</evidence>
<evidence type="ECO:0000259" key="1">
    <source>
        <dbReference type="PROSITE" id="PS50994"/>
    </source>
</evidence>
<dbReference type="InterPro" id="IPR036397">
    <property type="entry name" value="RNaseH_sf"/>
</dbReference>
<sequence length="321" mass="36365">HPQSQGCIERANVVLSIALGKWLDMNNSVHWSDGLLPVTYGINTRVPSTTKTTPYEIMFGQRPRSDSDFWKIVKECDIMDEEQLPTPIERADVVVDEIVEQSTTNETVIDDFDKQEENDNLNIDNFIPEMFRLLNTNNGPNAASVLYHSLLDLSPSSSYDPYHQPLGTANKKRKANDEHLFKLTEQYKKGDCLGVRIHEVDRTNTDPKVLPCILVAKEKKDNDFIFHLCCQYGLLQNKFSIESIIDLRSACPDELKSLNVFELDKEISLMEASKLFVRGSVSGATCVCKWQCATRHCLCRKANVACSTKCHSKRGECQNTK</sequence>
<evidence type="ECO:0000313" key="2">
    <source>
        <dbReference type="EMBL" id="CAF1507889.1"/>
    </source>
</evidence>
<dbReference type="EMBL" id="CAJOBA010056886">
    <property type="protein sequence ID" value="CAF4295963.1"/>
    <property type="molecule type" value="Genomic_DNA"/>
</dbReference>
<evidence type="ECO:0000313" key="6">
    <source>
        <dbReference type="Proteomes" id="UP000663829"/>
    </source>
</evidence>
<dbReference type="Gene3D" id="3.30.420.10">
    <property type="entry name" value="Ribonuclease H-like superfamily/Ribonuclease H"/>
    <property type="match status" value="1"/>
</dbReference>
<name>A0A815WR47_9BILA</name>
<evidence type="ECO:0000313" key="3">
    <source>
        <dbReference type="EMBL" id="CAF1546469.1"/>
    </source>
</evidence>
<dbReference type="PROSITE" id="PS50994">
    <property type="entry name" value="INTEGRASE"/>
    <property type="match status" value="1"/>
</dbReference>
<feature type="domain" description="Integrase catalytic" evidence="1">
    <location>
        <begin position="1"/>
        <end position="62"/>
    </location>
</feature>
<dbReference type="Proteomes" id="UP000682733">
    <property type="component" value="Unassembled WGS sequence"/>
</dbReference>
<accession>A0A815WR47</accession>
<dbReference type="InterPro" id="IPR012337">
    <property type="entry name" value="RNaseH-like_sf"/>
</dbReference>
<dbReference type="Proteomes" id="UP000663829">
    <property type="component" value="Unassembled WGS sequence"/>
</dbReference>
<proteinExistence type="predicted"/>
<dbReference type="SUPFAM" id="SSF53098">
    <property type="entry name" value="Ribonuclease H-like"/>
    <property type="match status" value="1"/>
</dbReference>
<protein>
    <recommendedName>
        <fullName evidence="1">Integrase catalytic domain-containing protein</fullName>
    </recommendedName>
</protein>
<dbReference type="InterPro" id="IPR001584">
    <property type="entry name" value="Integrase_cat-core"/>
</dbReference>
<dbReference type="GO" id="GO:0003676">
    <property type="term" value="F:nucleic acid binding"/>
    <property type="evidence" value="ECO:0007669"/>
    <property type="project" value="InterPro"/>
</dbReference>
<dbReference type="Proteomes" id="UP000677228">
    <property type="component" value="Unassembled WGS sequence"/>
</dbReference>
<dbReference type="EMBL" id="CAJOBC010092190">
    <property type="protein sequence ID" value="CAF4407271.1"/>
    <property type="molecule type" value="Genomic_DNA"/>
</dbReference>
<gene>
    <name evidence="3" type="ORF">GPM918_LOCUS38937</name>
    <name evidence="2" type="ORF">OVA965_LOCUS37238</name>
    <name evidence="5" type="ORF">SRO942_LOCUS39792</name>
    <name evidence="4" type="ORF">TMI583_LOCUS38303</name>
</gene>
<dbReference type="Proteomes" id="UP000681722">
    <property type="component" value="Unassembled WGS sequence"/>
</dbReference>
<comment type="caution">
    <text evidence="3">The sequence shown here is derived from an EMBL/GenBank/DDBJ whole genome shotgun (WGS) entry which is preliminary data.</text>
</comment>
<evidence type="ECO:0000313" key="4">
    <source>
        <dbReference type="EMBL" id="CAF4295963.1"/>
    </source>
</evidence>
<dbReference type="AlphaFoldDB" id="A0A815WR47"/>